<proteinExistence type="predicted"/>
<reference evidence="2 3" key="1">
    <citation type="submission" date="2015-11" db="EMBL/GenBank/DDBJ databases">
        <title>Expanding the genomic diversity of Burkholderia species for the development of highly accurate diagnostics.</title>
        <authorList>
            <person name="Sahl J."/>
            <person name="Keim P."/>
            <person name="Wagner D."/>
        </authorList>
    </citation>
    <scope>NUCLEOTIDE SEQUENCE [LARGE SCALE GENOMIC DNA]</scope>
    <source>
        <strain evidence="2 3">MSMB2087WGS</strain>
    </source>
</reference>
<evidence type="ECO:0000313" key="2">
    <source>
        <dbReference type="EMBL" id="KWA84011.1"/>
    </source>
</evidence>
<gene>
    <name evidence="2" type="ORF">WL29_21845</name>
</gene>
<keyword evidence="1" id="KW-1133">Transmembrane helix</keyword>
<feature type="transmembrane region" description="Helical" evidence="1">
    <location>
        <begin position="66"/>
        <end position="88"/>
    </location>
</feature>
<evidence type="ECO:0000256" key="1">
    <source>
        <dbReference type="SAM" id="Phobius"/>
    </source>
</evidence>
<feature type="transmembrane region" description="Helical" evidence="1">
    <location>
        <begin position="94"/>
        <end position="112"/>
    </location>
</feature>
<dbReference type="EMBL" id="LPHD01000049">
    <property type="protein sequence ID" value="KWA84011.1"/>
    <property type="molecule type" value="Genomic_DNA"/>
</dbReference>
<dbReference type="RefSeq" id="WP_060192400.1">
    <property type="nucleotide sequence ID" value="NZ_LPHD01000049.1"/>
</dbReference>
<accession>A0A106QCL2</accession>
<name>A0A106QCL2_9BURK</name>
<protein>
    <submittedName>
        <fullName evidence="2">Uncharacterized protein</fullName>
    </submittedName>
</protein>
<evidence type="ECO:0000313" key="3">
    <source>
        <dbReference type="Proteomes" id="UP000060630"/>
    </source>
</evidence>
<keyword evidence="1" id="KW-0812">Transmembrane</keyword>
<keyword evidence="1" id="KW-0472">Membrane</keyword>
<sequence length="126" mass="13639">MCFKTLPATQEQLSQLRDPAALAAIEVIKKTDWLAADVKSLDKFFAADPNHPAKLALEEDARNGGIFALFQFAVLIGFAALATLISAFQPTLTPMVFVLWGVLGVGAGLLVAKYPGRFYGKRKTRA</sequence>
<comment type="caution">
    <text evidence="2">The sequence shown here is derived from an EMBL/GenBank/DDBJ whole genome shotgun (WGS) entry which is preliminary data.</text>
</comment>
<organism evidence="2 3">
    <name type="scientific">Burkholderia ubonensis</name>
    <dbReference type="NCBI Taxonomy" id="101571"/>
    <lineage>
        <taxon>Bacteria</taxon>
        <taxon>Pseudomonadati</taxon>
        <taxon>Pseudomonadota</taxon>
        <taxon>Betaproteobacteria</taxon>
        <taxon>Burkholderiales</taxon>
        <taxon>Burkholderiaceae</taxon>
        <taxon>Burkholderia</taxon>
        <taxon>Burkholderia cepacia complex</taxon>
    </lineage>
</organism>
<dbReference type="Proteomes" id="UP000060630">
    <property type="component" value="Unassembled WGS sequence"/>
</dbReference>
<dbReference type="AlphaFoldDB" id="A0A106QCL2"/>